<comment type="catalytic activity">
    <reaction evidence="17">
        <text>L-threonyl-[protein] + ATP = O-phospho-L-threonyl-[protein] + ADP + H(+)</text>
        <dbReference type="Rhea" id="RHEA:46608"/>
        <dbReference type="Rhea" id="RHEA-COMP:11060"/>
        <dbReference type="Rhea" id="RHEA-COMP:11605"/>
        <dbReference type="ChEBI" id="CHEBI:15378"/>
        <dbReference type="ChEBI" id="CHEBI:30013"/>
        <dbReference type="ChEBI" id="CHEBI:30616"/>
        <dbReference type="ChEBI" id="CHEBI:61977"/>
        <dbReference type="ChEBI" id="CHEBI:456216"/>
        <dbReference type="EC" id="2.7.11.1"/>
    </reaction>
</comment>
<dbReference type="Proteomes" id="UP000515124">
    <property type="component" value="Unplaced"/>
</dbReference>
<dbReference type="InterPro" id="IPR008271">
    <property type="entry name" value="Ser/Thr_kinase_AS"/>
</dbReference>
<feature type="domain" description="Protein kinase" evidence="22">
    <location>
        <begin position="682"/>
        <end position="934"/>
    </location>
</feature>
<keyword evidence="16" id="KW-0325">Glycoprotein</keyword>
<evidence type="ECO:0000256" key="20">
    <source>
        <dbReference type="SAM" id="Phobius"/>
    </source>
</evidence>
<dbReference type="InterPro" id="IPR001245">
    <property type="entry name" value="Ser-Thr/Tyr_kinase_cat_dom"/>
</dbReference>
<dbReference type="GeneID" id="110757570"/>
<evidence type="ECO:0000256" key="2">
    <source>
        <dbReference type="ARBA" id="ARBA00012513"/>
    </source>
</evidence>
<evidence type="ECO:0000256" key="6">
    <source>
        <dbReference type="ARBA" id="ARBA00022679"/>
    </source>
</evidence>
<feature type="binding site" evidence="19">
    <location>
        <position position="710"/>
    </location>
    <ligand>
        <name>ATP</name>
        <dbReference type="ChEBI" id="CHEBI:30616"/>
    </ligand>
</feature>
<evidence type="ECO:0000313" key="24">
    <source>
        <dbReference type="RefSeq" id="XP_021814918.1"/>
    </source>
</evidence>
<evidence type="ECO:0000256" key="17">
    <source>
        <dbReference type="ARBA" id="ARBA00047899"/>
    </source>
</evidence>
<dbReference type="Gene3D" id="3.30.200.20">
    <property type="entry name" value="Phosphorylase Kinase, domain 1"/>
    <property type="match status" value="1"/>
</dbReference>
<keyword evidence="7 20" id="KW-0812">Transmembrane</keyword>
<dbReference type="InterPro" id="IPR011009">
    <property type="entry name" value="Kinase-like_dom_sf"/>
</dbReference>
<dbReference type="PANTHER" id="PTHR48006">
    <property type="entry name" value="LEUCINE-RICH REPEAT-CONTAINING PROTEIN DDB_G0281931-RELATED"/>
    <property type="match status" value="1"/>
</dbReference>
<reference evidence="24" key="1">
    <citation type="submission" date="2025-08" db="UniProtKB">
        <authorList>
            <consortium name="RefSeq"/>
        </authorList>
    </citation>
    <scope>IDENTIFICATION</scope>
</reference>
<dbReference type="PROSITE" id="PS00108">
    <property type="entry name" value="PROTEIN_KINASE_ST"/>
    <property type="match status" value="1"/>
</dbReference>
<keyword evidence="10 19" id="KW-0547">Nucleotide-binding</keyword>
<keyword evidence="14 20" id="KW-0472">Membrane</keyword>
<protein>
    <recommendedName>
        <fullName evidence="2">non-specific serine/threonine protein kinase</fullName>
        <ecNumber evidence="2">2.7.11.1</ecNumber>
    </recommendedName>
</protein>
<dbReference type="Pfam" id="PF00560">
    <property type="entry name" value="LRR_1"/>
    <property type="match status" value="2"/>
</dbReference>
<dbReference type="InterPro" id="IPR021720">
    <property type="entry name" value="Malectin_dom"/>
</dbReference>
<evidence type="ECO:0000256" key="9">
    <source>
        <dbReference type="ARBA" id="ARBA00022737"/>
    </source>
</evidence>
<dbReference type="InterPro" id="IPR017441">
    <property type="entry name" value="Protein_kinase_ATP_BS"/>
</dbReference>
<dbReference type="Pfam" id="PF07714">
    <property type="entry name" value="PK_Tyr_Ser-Thr"/>
    <property type="match status" value="1"/>
</dbReference>
<evidence type="ECO:0000256" key="1">
    <source>
        <dbReference type="ARBA" id="ARBA00004479"/>
    </source>
</evidence>
<dbReference type="InterPro" id="IPR000719">
    <property type="entry name" value="Prot_kinase_dom"/>
</dbReference>
<evidence type="ECO:0000256" key="13">
    <source>
        <dbReference type="ARBA" id="ARBA00022989"/>
    </source>
</evidence>
<evidence type="ECO:0000256" key="16">
    <source>
        <dbReference type="ARBA" id="ARBA00023180"/>
    </source>
</evidence>
<dbReference type="GO" id="GO:0016020">
    <property type="term" value="C:membrane"/>
    <property type="evidence" value="ECO:0007669"/>
    <property type="project" value="UniProtKB-SubCell"/>
</dbReference>
<comment type="catalytic activity">
    <reaction evidence="18">
        <text>L-seryl-[protein] + ATP = O-phospho-L-seryl-[protein] + ADP + H(+)</text>
        <dbReference type="Rhea" id="RHEA:17989"/>
        <dbReference type="Rhea" id="RHEA-COMP:9863"/>
        <dbReference type="Rhea" id="RHEA-COMP:11604"/>
        <dbReference type="ChEBI" id="CHEBI:15378"/>
        <dbReference type="ChEBI" id="CHEBI:29999"/>
        <dbReference type="ChEBI" id="CHEBI:30616"/>
        <dbReference type="ChEBI" id="CHEBI:83421"/>
        <dbReference type="ChEBI" id="CHEBI:456216"/>
        <dbReference type="EC" id="2.7.11.1"/>
    </reaction>
</comment>
<evidence type="ECO:0000313" key="23">
    <source>
        <dbReference type="Proteomes" id="UP000515124"/>
    </source>
</evidence>
<dbReference type="FunFam" id="1.10.510.10:FF:000044">
    <property type="entry name" value="Putative LRR receptor-like serine/threonine-protein kinase"/>
    <property type="match status" value="1"/>
</dbReference>
<evidence type="ECO:0000256" key="18">
    <source>
        <dbReference type="ARBA" id="ARBA00048679"/>
    </source>
</evidence>
<dbReference type="SMART" id="SM00220">
    <property type="entry name" value="S_TKc"/>
    <property type="match status" value="1"/>
</dbReference>
<dbReference type="KEGG" id="pavi:110757570"/>
<sequence length="1023" mass="112055">MNMLFPRLFLHPLLVVCFANFAFGATRLPPDEVQTLADIAKTLGKPSWNFGDADPCNNNTKPWSTDTTPAEGFEYGVTCDCSFANSTVCHITSIVMKTLDLPGTLPVEMARLTYLEEIDLTLNYLSGTIPLEWGSLPLVNISLTANRLTGSIPKELGNITTLKSLDISMNNFYGVLPWQLGNFPLIERMLLTSNNFTGELPDTFGNLTTLKDFRVGDSHFSGQIPDFIKNWTNLEKLLIQASGLTGPIPSGISHLTNLTDLRITDLSGPEAPFPPLENMKSMKTLMLRSCNIVGPLPTYLGDLTKLKTLDLSFNKLNGTIPSNFDALAYVDNIFLTGNLLTGPVPTWTKENFDLSYNNFTIGDKGCQSQGGLNLFASSSKGNSSKTVSCLGIQCPKTWYSLGINCGGEPVTVYGEKDKTFDGDTDEVGPSSFRQSSTNWALSSTGFFPDNARSQDNFTNVGDTFIYKLTNEIPAMANPQLYRDARLSPISLTYYGFCLANGKYTVNLHFAETVFTNGQTYKSLGRRIFDVYIQGRLVQEDFNIVDAAGGISTPVIMNYTAAVTSGTLEIRFYWAGKGTTGIPLTGVYGPLISAISADPADFEAPTPTPPPPEVASSTSPGGIVGAVVGIVAGGVFIILLVFGILWRRGLLGQQNTLEDDLKGVDLQTGKFTFRQLKDATNNFDKANKIGEGGFGSVYKGLLSDGTVIAVKQLSSKSKQGNREFVNEIGMISALQHPHLVKLHGCCIEGNQLLLVYEYMENNNLARALFGPEESQLKLDWPTRHKICVGIARGLAYLHEESRLKVVHRDIKATNVLLDKNLTPKISDFGLAKLDEEDKTHISTRIAGTYGYMAPEYAMRGYLTDKADVYSFGILVLEIASGRNNTSYRSKEESFYLLDSAHLLKEQGNLMDLVDPRLGSDFNKEEMMRTINVALLCCNATSTIRPTMSSVVSMLEGRTAVQILVSDPNASNNEMEAMMKHFESILVSETNASSQGPLTGSSTSVHDLYPVILDSSYWENRNERN</sequence>
<keyword evidence="12 19" id="KW-0067">ATP-binding</keyword>
<organism evidence="23 24">
    <name type="scientific">Prunus avium</name>
    <name type="common">Cherry</name>
    <name type="synonym">Cerasus avium</name>
    <dbReference type="NCBI Taxonomy" id="42229"/>
    <lineage>
        <taxon>Eukaryota</taxon>
        <taxon>Viridiplantae</taxon>
        <taxon>Streptophyta</taxon>
        <taxon>Embryophyta</taxon>
        <taxon>Tracheophyta</taxon>
        <taxon>Spermatophyta</taxon>
        <taxon>Magnoliopsida</taxon>
        <taxon>eudicotyledons</taxon>
        <taxon>Gunneridae</taxon>
        <taxon>Pentapetalae</taxon>
        <taxon>rosids</taxon>
        <taxon>fabids</taxon>
        <taxon>Rosales</taxon>
        <taxon>Rosaceae</taxon>
        <taxon>Amygdaloideae</taxon>
        <taxon>Amygdaleae</taxon>
        <taxon>Prunus</taxon>
    </lineage>
</organism>
<dbReference type="Gene3D" id="2.60.120.430">
    <property type="entry name" value="Galactose-binding lectin"/>
    <property type="match status" value="1"/>
</dbReference>
<proteinExistence type="predicted"/>
<dbReference type="PANTHER" id="PTHR48006:SF81">
    <property type="entry name" value="PROTEIN KINASE DOMAIN-CONTAINING PROTEIN"/>
    <property type="match status" value="1"/>
</dbReference>
<keyword evidence="13 20" id="KW-1133">Transmembrane helix</keyword>
<keyword evidence="9" id="KW-0677">Repeat</keyword>
<gene>
    <name evidence="24" type="primary">LOC110757570</name>
</gene>
<dbReference type="Pfam" id="PF11721">
    <property type="entry name" value="Malectin"/>
    <property type="match status" value="1"/>
</dbReference>
<dbReference type="InterPro" id="IPR051824">
    <property type="entry name" value="LRR_Rcpt-Like_S/T_Kinase"/>
</dbReference>
<dbReference type="PROSITE" id="PS50011">
    <property type="entry name" value="PROTEIN_KINASE_DOM"/>
    <property type="match status" value="1"/>
</dbReference>
<dbReference type="FunFam" id="3.30.200.20:FF:000217">
    <property type="entry name" value="probable LRR receptor-like serine/threonine-protein kinase At1g53430"/>
    <property type="match status" value="1"/>
</dbReference>
<dbReference type="RefSeq" id="XP_021814918.1">
    <property type="nucleotide sequence ID" value="XM_021959226.1"/>
</dbReference>
<dbReference type="CDD" id="cd14066">
    <property type="entry name" value="STKc_IRAK"/>
    <property type="match status" value="1"/>
</dbReference>
<dbReference type="EC" id="2.7.11.1" evidence="2"/>
<evidence type="ECO:0000256" key="5">
    <source>
        <dbReference type="ARBA" id="ARBA00022614"/>
    </source>
</evidence>
<dbReference type="InterPro" id="IPR001611">
    <property type="entry name" value="Leu-rich_rpt"/>
</dbReference>
<feature type="chain" id="PRO_5027745120" description="non-specific serine/threonine protein kinase" evidence="21">
    <location>
        <begin position="25"/>
        <end position="1023"/>
    </location>
</feature>
<dbReference type="SUPFAM" id="SSF56112">
    <property type="entry name" value="Protein kinase-like (PK-like)"/>
    <property type="match status" value="1"/>
</dbReference>
<evidence type="ECO:0000256" key="14">
    <source>
        <dbReference type="ARBA" id="ARBA00023136"/>
    </source>
</evidence>
<dbReference type="Gene3D" id="3.80.10.10">
    <property type="entry name" value="Ribonuclease Inhibitor"/>
    <property type="match status" value="2"/>
</dbReference>
<evidence type="ECO:0000256" key="11">
    <source>
        <dbReference type="ARBA" id="ARBA00022777"/>
    </source>
</evidence>
<comment type="subcellular location">
    <subcellularLocation>
        <location evidence="1">Membrane</location>
        <topology evidence="1">Single-pass type I membrane protein</topology>
    </subcellularLocation>
</comment>
<dbReference type="AlphaFoldDB" id="A0A6P5SMC2"/>
<dbReference type="GO" id="GO:0004674">
    <property type="term" value="F:protein serine/threonine kinase activity"/>
    <property type="evidence" value="ECO:0007669"/>
    <property type="project" value="UniProtKB-KW"/>
</dbReference>
<keyword evidence="23" id="KW-1185">Reference proteome</keyword>
<evidence type="ECO:0000256" key="15">
    <source>
        <dbReference type="ARBA" id="ARBA00023170"/>
    </source>
</evidence>
<dbReference type="InterPro" id="IPR032675">
    <property type="entry name" value="LRR_dom_sf"/>
</dbReference>
<dbReference type="SUPFAM" id="SSF52058">
    <property type="entry name" value="L domain-like"/>
    <property type="match status" value="1"/>
</dbReference>
<evidence type="ECO:0000256" key="19">
    <source>
        <dbReference type="PROSITE-ProRule" id="PRU10141"/>
    </source>
</evidence>
<feature type="signal peptide" evidence="21">
    <location>
        <begin position="1"/>
        <end position="24"/>
    </location>
</feature>
<keyword evidence="5" id="KW-0433">Leucine-rich repeat</keyword>
<keyword evidence="11" id="KW-0418">Kinase</keyword>
<feature type="transmembrane region" description="Helical" evidence="20">
    <location>
        <begin position="622"/>
        <end position="645"/>
    </location>
</feature>
<dbReference type="FunFam" id="2.60.120.430:FF:000004">
    <property type="entry name" value="Putative leucine-rich repeat receptor-like serine/threonine-protein kinase"/>
    <property type="match status" value="1"/>
</dbReference>
<keyword evidence="8 21" id="KW-0732">Signal</keyword>
<evidence type="ECO:0000256" key="10">
    <source>
        <dbReference type="ARBA" id="ARBA00022741"/>
    </source>
</evidence>
<evidence type="ECO:0000256" key="4">
    <source>
        <dbReference type="ARBA" id="ARBA00022553"/>
    </source>
</evidence>
<dbReference type="PROSITE" id="PS00107">
    <property type="entry name" value="PROTEIN_KINASE_ATP"/>
    <property type="match status" value="1"/>
</dbReference>
<accession>A0A6P5SMC2</accession>
<keyword evidence="3" id="KW-0723">Serine/threonine-protein kinase</keyword>
<evidence type="ECO:0000256" key="12">
    <source>
        <dbReference type="ARBA" id="ARBA00022840"/>
    </source>
</evidence>
<dbReference type="FunFam" id="3.80.10.10:FF:001022">
    <property type="entry name" value="Probable LRR receptor-like serine/threonine-protein kinase At1g53420"/>
    <property type="match status" value="1"/>
</dbReference>
<dbReference type="GO" id="GO:0005524">
    <property type="term" value="F:ATP binding"/>
    <property type="evidence" value="ECO:0007669"/>
    <property type="project" value="UniProtKB-UniRule"/>
</dbReference>
<keyword evidence="4" id="KW-0597">Phosphoprotein</keyword>
<evidence type="ECO:0000259" key="22">
    <source>
        <dbReference type="PROSITE" id="PS50011"/>
    </source>
</evidence>
<evidence type="ECO:0000256" key="7">
    <source>
        <dbReference type="ARBA" id="ARBA00022692"/>
    </source>
</evidence>
<keyword evidence="6" id="KW-0808">Transferase</keyword>
<evidence type="ECO:0000256" key="3">
    <source>
        <dbReference type="ARBA" id="ARBA00022527"/>
    </source>
</evidence>
<keyword evidence="15" id="KW-0675">Receptor</keyword>
<evidence type="ECO:0000256" key="8">
    <source>
        <dbReference type="ARBA" id="ARBA00022729"/>
    </source>
</evidence>
<evidence type="ECO:0000256" key="21">
    <source>
        <dbReference type="SAM" id="SignalP"/>
    </source>
</evidence>
<name>A0A6P5SMC2_PRUAV</name>
<dbReference type="Gene3D" id="1.10.510.10">
    <property type="entry name" value="Transferase(Phosphotransferase) domain 1"/>
    <property type="match status" value="1"/>
</dbReference>